<proteinExistence type="predicted"/>
<evidence type="ECO:0000313" key="2">
    <source>
        <dbReference type="Proteomes" id="UP001140949"/>
    </source>
</evidence>
<dbReference type="Proteomes" id="UP001140949">
    <property type="component" value="Unassembled WGS sequence"/>
</dbReference>
<comment type="caution">
    <text evidence="1">The sequence shown here is derived from an EMBL/GenBank/DDBJ whole genome shotgun (WGS) entry which is preliminary data.</text>
</comment>
<keyword evidence="2" id="KW-1185">Reference proteome</keyword>
<dbReference type="GO" id="GO:0016301">
    <property type="term" value="F:kinase activity"/>
    <property type="evidence" value="ECO:0007669"/>
    <property type="project" value="UniProtKB-KW"/>
</dbReference>
<dbReference type="AlphaFoldDB" id="A0AAX6FVG4"/>
<reference evidence="1" key="2">
    <citation type="submission" date="2023-04" db="EMBL/GenBank/DDBJ databases">
        <authorList>
            <person name="Bruccoleri R.E."/>
            <person name="Oakeley E.J."/>
            <person name="Faust A.-M."/>
            <person name="Dessus-Babus S."/>
            <person name="Altorfer M."/>
            <person name="Burckhardt D."/>
            <person name="Oertli M."/>
            <person name="Naumann U."/>
            <person name="Petersen F."/>
            <person name="Wong J."/>
        </authorList>
    </citation>
    <scope>NUCLEOTIDE SEQUENCE</scope>
    <source>
        <strain evidence="1">GSM-AAB239-AS_SAM_17_03QT</strain>
        <tissue evidence="1">Leaf</tissue>
    </source>
</reference>
<accession>A0AAX6FVG4</accession>
<gene>
    <name evidence="1" type="ORF">M6B38_396745</name>
</gene>
<organism evidence="1 2">
    <name type="scientific">Iris pallida</name>
    <name type="common">Sweet iris</name>
    <dbReference type="NCBI Taxonomy" id="29817"/>
    <lineage>
        <taxon>Eukaryota</taxon>
        <taxon>Viridiplantae</taxon>
        <taxon>Streptophyta</taxon>
        <taxon>Embryophyta</taxon>
        <taxon>Tracheophyta</taxon>
        <taxon>Spermatophyta</taxon>
        <taxon>Magnoliopsida</taxon>
        <taxon>Liliopsida</taxon>
        <taxon>Asparagales</taxon>
        <taxon>Iridaceae</taxon>
        <taxon>Iridoideae</taxon>
        <taxon>Irideae</taxon>
        <taxon>Iris</taxon>
    </lineage>
</organism>
<evidence type="ECO:0000313" key="1">
    <source>
        <dbReference type="EMBL" id="KAJ6820384.1"/>
    </source>
</evidence>
<name>A0AAX6FVG4_IRIPA</name>
<sequence>MSSPPSSPSPLPFRFASQGPLRGTLSYTDEDMVSNDSLVTRGYSGCKFSVCFE</sequence>
<reference evidence="1" key="1">
    <citation type="journal article" date="2023" name="GigaByte">
        <title>Genome assembly of the bearded iris, Iris pallida Lam.</title>
        <authorList>
            <person name="Bruccoleri R.E."/>
            <person name="Oakeley E.J."/>
            <person name="Faust A.M.E."/>
            <person name="Altorfer M."/>
            <person name="Dessus-Babus S."/>
            <person name="Burckhardt D."/>
            <person name="Oertli M."/>
            <person name="Naumann U."/>
            <person name="Petersen F."/>
            <person name="Wong J."/>
        </authorList>
    </citation>
    <scope>NUCLEOTIDE SEQUENCE</scope>
    <source>
        <strain evidence="1">GSM-AAB239-AS_SAM_17_03QT</strain>
    </source>
</reference>
<protein>
    <submittedName>
        <fullName evidence="1">Pantothenate kinase 2-like</fullName>
    </submittedName>
</protein>
<keyword evidence="1" id="KW-0808">Transferase</keyword>
<keyword evidence="1" id="KW-0418">Kinase</keyword>
<dbReference type="EMBL" id="JANAVB010025598">
    <property type="protein sequence ID" value="KAJ6820384.1"/>
    <property type="molecule type" value="Genomic_DNA"/>
</dbReference>